<dbReference type="EMBL" id="LUCM01004067">
    <property type="protein sequence ID" value="KAA0194899.1"/>
    <property type="molecule type" value="Genomic_DNA"/>
</dbReference>
<protein>
    <submittedName>
        <fullName evidence="1">Uncharacterized protein</fullName>
    </submittedName>
</protein>
<sequence length="264" mass="30568">MQLHYSESLLALMKCEEMKQLLFHFIQYFDMYFAILEFKKKFASGQMLPKRSQIVDQEKRQDQLELQRYELALAYSEFLLLERQLYTSKQRIIYRPVDPAAEAVHDQELFETVYWFLVFGVWITFSRNHFTDICKEIGDFTRSDMFNSLGRMGAARFSKSESEGRSMKDSYKTNLPRDLMTSQRSPALRLLIPEPRDRVASLIRKLNTNNKCPGKLHSATAAFLTIFISYGILGDARYLYDEQLIAKAAEGGSERAGIASEGDT</sequence>
<dbReference type="Pfam" id="PF14895">
    <property type="entry name" value="PPPI_inhib"/>
    <property type="match status" value="1"/>
</dbReference>
<keyword evidence="2" id="KW-1185">Reference proteome</keyword>
<dbReference type="PANTHER" id="PTHR21055">
    <property type="entry name" value="PROTEIN PHOSPHATASE 1 REGULATORY SUBUNIT 36"/>
    <property type="match status" value="1"/>
</dbReference>
<proteinExistence type="predicted"/>
<dbReference type="OrthoDB" id="6724830at2759"/>
<accession>A0A8E0VKR6</accession>
<name>A0A8E0VKR6_9TREM</name>
<gene>
    <name evidence="1" type="ORF">FBUS_05100</name>
</gene>
<dbReference type="InterPro" id="IPR026142">
    <property type="entry name" value="Pro_pase_1_reg_su_36"/>
</dbReference>
<evidence type="ECO:0000313" key="1">
    <source>
        <dbReference type="EMBL" id="KAA0194899.1"/>
    </source>
</evidence>
<organism evidence="1 2">
    <name type="scientific">Fasciolopsis buskii</name>
    <dbReference type="NCBI Taxonomy" id="27845"/>
    <lineage>
        <taxon>Eukaryota</taxon>
        <taxon>Metazoa</taxon>
        <taxon>Spiralia</taxon>
        <taxon>Lophotrochozoa</taxon>
        <taxon>Platyhelminthes</taxon>
        <taxon>Trematoda</taxon>
        <taxon>Digenea</taxon>
        <taxon>Plagiorchiida</taxon>
        <taxon>Echinostomata</taxon>
        <taxon>Echinostomatoidea</taxon>
        <taxon>Fasciolidae</taxon>
        <taxon>Fasciolopsis</taxon>
    </lineage>
</organism>
<evidence type="ECO:0000313" key="2">
    <source>
        <dbReference type="Proteomes" id="UP000728185"/>
    </source>
</evidence>
<dbReference type="GO" id="GO:0019902">
    <property type="term" value="F:phosphatase binding"/>
    <property type="evidence" value="ECO:0007669"/>
    <property type="project" value="InterPro"/>
</dbReference>
<dbReference type="AlphaFoldDB" id="A0A8E0VKR6"/>
<dbReference type="PANTHER" id="PTHR21055:SF3">
    <property type="entry name" value="PROTEIN PHOSPHATASE 1 REGULATORY SUBUNIT 36"/>
    <property type="match status" value="1"/>
</dbReference>
<comment type="caution">
    <text evidence="1">The sequence shown here is derived from an EMBL/GenBank/DDBJ whole genome shotgun (WGS) entry which is preliminary data.</text>
</comment>
<dbReference type="Proteomes" id="UP000728185">
    <property type="component" value="Unassembled WGS sequence"/>
</dbReference>
<reference evidence="1" key="1">
    <citation type="submission" date="2019-05" db="EMBL/GenBank/DDBJ databases">
        <title>Annotation for the trematode Fasciolopsis buski.</title>
        <authorList>
            <person name="Choi Y.-J."/>
        </authorList>
    </citation>
    <scope>NUCLEOTIDE SEQUENCE</scope>
    <source>
        <strain evidence="1">HT</strain>
        <tissue evidence="1">Whole worm</tissue>
    </source>
</reference>